<accession>A0A8F5VQ14</accession>
<dbReference type="AlphaFoldDB" id="A0A8F5VQ14"/>
<dbReference type="OrthoDB" id="53276at2157"/>
<dbReference type="HAMAP" id="MF_01407">
    <property type="entry name" value="ORC1_type_DNA_replic_protein"/>
    <property type="match status" value="1"/>
</dbReference>
<gene>
    <name evidence="6" type="ORF">KSK55_04145</name>
</gene>
<dbReference type="NCBIfam" id="TIGR02928">
    <property type="entry name" value="orc1/cdc6 family replication initiation protein"/>
    <property type="match status" value="1"/>
</dbReference>
<evidence type="ECO:0000256" key="4">
    <source>
        <dbReference type="HAMAP-Rule" id="MF_01407"/>
    </source>
</evidence>
<sequence>MTLKNMLMWDETLFRDPDIFEIDYIPDQFNYRENQLRELAFLLKPGLKGSRPLNAIIKGTPGTGKTTSVKKIFAEIGEIKSKMLTVHINCQIENSRFMILSQIYRQIAGHNPSAAGNSYKRVFESIAETLLEEDRVLLIALDDANYLLFENELNNVLYLLLRAHETYPGTRIGVMVIISDMDVDLSRELDIRVTSVFSPTEVYFPPYSVQETFQILKERVQQGLYPGVLSDSLLDLVVDHTLRSGDMRVGIDMIKRATLNAEKEAKREISHEHIQEAYKISRFLHLKYSIQALRREEKDVLRILVELSRNDEQLTSGKVYTVIKKKLKLGYTAYYEALRKLDSLRLLNLQFRDGRGRTRLINLRYDPDKILQYL</sequence>
<proteinExistence type="inferred from homology"/>
<dbReference type="GO" id="GO:0005524">
    <property type="term" value="F:ATP binding"/>
    <property type="evidence" value="ECO:0007669"/>
    <property type="project" value="UniProtKB-UniRule"/>
</dbReference>
<dbReference type="InterPro" id="IPR014277">
    <property type="entry name" value="Orc1/Cdc6_arc"/>
</dbReference>
<dbReference type="NCBIfam" id="NF001624">
    <property type="entry name" value="PRK00411.1-2"/>
    <property type="match status" value="1"/>
</dbReference>
<dbReference type="InterPro" id="IPR015163">
    <property type="entry name" value="Cdc6_C"/>
</dbReference>
<keyword evidence="1 4" id="KW-0235">DNA replication</keyword>
<dbReference type="PANTHER" id="PTHR10763:SF26">
    <property type="entry name" value="CELL DIVISION CONTROL PROTEIN 6 HOMOLOG"/>
    <property type="match status" value="1"/>
</dbReference>
<feature type="binding site" evidence="4">
    <location>
        <position position="219"/>
    </location>
    <ligand>
        <name>ATP</name>
        <dbReference type="ChEBI" id="CHEBI:30616"/>
    </ligand>
</feature>
<comment type="function">
    <text evidence="4">Involved in regulation of DNA replication.</text>
</comment>
<keyword evidence="2 4" id="KW-0547">Nucleotide-binding</keyword>
<evidence type="ECO:0000259" key="5">
    <source>
        <dbReference type="SMART" id="SM01074"/>
    </source>
</evidence>
<dbReference type="SMART" id="SM01074">
    <property type="entry name" value="Cdc6_C"/>
    <property type="match status" value="1"/>
</dbReference>
<feature type="binding site" evidence="4">
    <location>
        <position position="207"/>
    </location>
    <ligand>
        <name>ATP</name>
        <dbReference type="ChEBI" id="CHEBI:30616"/>
    </ligand>
</feature>
<dbReference type="PANTHER" id="PTHR10763">
    <property type="entry name" value="CELL DIVISION CONTROL PROTEIN 6-RELATED"/>
    <property type="match status" value="1"/>
</dbReference>
<dbReference type="InterPro" id="IPR050311">
    <property type="entry name" value="ORC1/CDC6"/>
</dbReference>
<feature type="domain" description="Cdc6 C-terminal" evidence="5">
    <location>
        <begin position="300"/>
        <end position="374"/>
    </location>
</feature>
<dbReference type="GO" id="GO:0016887">
    <property type="term" value="F:ATP hydrolysis activity"/>
    <property type="evidence" value="ECO:0007669"/>
    <property type="project" value="InterPro"/>
</dbReference>
<dbReference type="InterPro" id="IPR055237">
    <property type="entry name" value="Cdc6_lid"/>
</dbReference>
<dbReference type="EMBL" id="CP077107">
    <property type="protein sequence ID" value="QXO95600.1"/>
    <property type="molecule type" value="Genomic_DNA"/>
</dbReference>
<dbReference type="Pfam" id="PF22703">
    <property type="entry name" value="Cdc6_lid"/>
    <property type="match status" value="1"/>
</dbReference>
<protein>
    <recommendedName>
        <fullName evidence="4">ORC1-type DNA replication protein</fullName>
    </recommendedName>
</protein>
<organism evidence="6 7">
    <name type="scientific">Methanospirillum hungatei</name>
    <dbReference type="NCBI Taxonomy" id="2203"/>
    <lineage>
        <taxon>Archaea</taxon>
        <taxon>Methanobacteriati</taxon>
        <taxon>Methanobacteriota</taxon>
        <taxon>Stenosarchaea group</taxon>
        <taxon>Methanomicrobia</taxon>
        <taxon>Methanomicrobiales</taxon>
        <taxon>Methanospirillaceae</taxon>
        <taxon>Methanospirillum</taxon>
    </lineage>
</organism>
<comment type="similarity">
    <text evidence="4">Belongs to the CDC6/cdc18 family.</text>
</comment>
<dbReference type="Proteomes" id="UP000694228">
    <property type="component" value="Chromosome"/>
</dbReference>
<evidence type="ECO:0000256" key="1">
    <source>
        <dbReference type="ARBA" id="ARBA00022705"/>
    </source>
</evidence>
<evidence type="ECO:0000313" key="7">
    <source>
        <dbReference type="Proteomes" id="UP000694228"/>
    </source>
</evidence>
<evidence type="ECO:0000313" key="6">
    <source>
        <dbReference type="EMBL" id="QXO95600.1"/>
    </source>
</evidence>
<keyword evidence="3 4" id="KW-0067">ATP-binding</keyword>
<dbReference type="Pfam" id="PF13191">
    <property type="entry name" value="AAA_16"/>
    <property type="match status" value="1"/>
</dbReference>
<reference evidence="6 7" key="1">
    <citation type="submission" date="2021-06" db="EMBL/GenBank/DDBJ databases">
        <title>Complete genome sequence of the secondary alcohol utilizing methanogen Methanospirillum hungatei strain GP1.</title>
        <authorList>
            <person name="Day L.A."/>
            <person name="Costa K.C."/>
        </authorList>
    </citation>
    <scope>NUCLEOTIDE SEQUENCE [LARGE SCALE GENOMIC DNA]</scope>
    <source>
        <strain evidence="6 7">GP1</strain>
    </source>
</reference>
<dbReference type="InterPro" id="IPR041664">
    <property type="entry name" value="AAA_16"/>
</dbReference>
<feature type="binding site" evidence="4">
    <location>
        <begin position="63"/>
        <end position="67"/>
    </location>
    <ligand>
        <name>ATP</name>
        <dbReference type="ChEBI" id="CHEBI:30616"/>
    </ligand>
</feature>
<evidence type="ECO:0000256" key="3">
    <source>
        <dbReference type="ARBA" id="ARBA00022840"/>
    </source>
</evidence>
<evidence type="ECO:0000256" key="2">
    <source>
        <dbReference type="ARBA" id="ARBA00022741"/>
    </source>
</evidence>
<name>A0A8F5VQ14_METHU</name>
<dbReference type="GO" id="GO:0006260">
    <property type="term" value="P:DNA replication"/>
    <property type="evidence" value="ECO:0007669"/>
    <property type="project" value="UniProtKB-UniRule"/>
</dbReference>